<dbReference type="EMBL" id="ACJN02000002">
    <property type="protein sequence ID" value="EFI34866.1"/>
    <property type="molecule type" value="Genomic_DNA"/>
</dbReference>
<evidence type="ECO:0000256" key="1">
    <source>
        <dbReference type="ARBA" id="ARBA00001966"/>
    </source>
</evidence>
<dbReference type="Gene3D" id="3.80.30.20">
    <property type="entry name" value="tm_1862 like domain"/>
    <property type="match status" value="1"/>
</dbReference>
<evidence type="ECO:0000256" key="3">
    <source>
        <dbReference type="ARBA" id="ARBA00022723"/>
    </source>
</evidence>
<dbReference type="PROSITE" id="PS51918">
    <property type="entry name" value="RADICAL_SAM"/>
    <property type="match status" value="1"/>
</dbReference>
<dbReference type="GO" id="GO:0003824">
    <property type="term" value="F:catalytic activity"/>
    <property type="evidence" value="ECO:0007669"/>
    <property type="project" value="InterPro"/>
</dbReference>
<dbReference type="Pfam" id="PF02310">
    <property type="entry name" value="B12-binding"/>
    <property type="match status" value="1"/>
</dbReference>
<dbReference type="AlphaFoldDB" id="D6SQ40"/>
<dbReference type="InterPro" id="IPR058240">
    <property type="entry name" value="rSAM_sf"/>
</dbReference>
<dbReference type="Pfam" id="PF13282">
    <property type="entry name" value="DUF4070"/>
    <property type="match status" value="1"/>
</dbReference>
<keyword evidence="4" id="KW-0408">Iron</keyword>
<dbReference type="SFLD" id="SFLDS00029">
    <property type="entry name" value="Radical_SAM"/>
    <property type="match status" value="1"/>
</dbReference>
<dbReference type="SFLD" id="SFLDF00303">
    <property type="entry name" value="hopanoid_C2-methyltransferase"/>
    <property type="match status" value="1"/>
</dbReference>
<dbReference type="GO" id="GO:0051539">
    <property type="term" value="F:4 iron, 4 sulfur cluster binding"/>
    <property type="evidence" value="ECO:0007669"/>
    <property type="project" value="UniProtKB-KW"/>
</dbReference>
<accession>D6SQ40</accession>
<evidence type="ECO:0000259" key="6">
    <source>
        <dbReference type="PROSITE" id="PS51918"/>
    </source>
</evidence>
<evidence type="ECO:0000256" key="5">
    <source>
        <dbReference type="ARBA" id="ARBA00023014"/>
    </source>
</evidence>
<dbReference type="eggNOG" id="COG1032">
    <property type="taxonomic scope" value="Bacteria"/>
</dbReference>
<dbReference type="InterPro" id="IPR051198">
    <property type="entry name" value="BchE-like"/>
</dbReference>
<proteinExistence type="predicted"/>
<name>D6SQ40_9BACT</name>
<evidence type="ECO:0000256" key="2">
    <source>
        <dbReference type="ARBA" id="ARBA00022691"/>
    </source>
</evidence>
<dbReference type="PANTHER" id="PTHR43409:SF3">
    <property type="entry name" value="HYPOTHETICAL METHYLTRANSFERASE"/>
    <property type="match status" value="1"/>
</dbReference>
<dbReference type="RefSeq" id="WP_008870180.1">
    <property type="nucleotide sequence ID" value="NZ_ACJN02000002.1"/>
</dbReference>
<feature type="domain" description="Radical SAM core" evidence="6">
    <location>
        <begin position="159"/>
        <end position="391"/>
    </location>
</feature>
<dbReference type="GO" id="GO:0046872">
    <property type="term" value="F:metal ion binding"/>
    <property type="evidence" value="ECO:0007669"/>
    <property type="project" value="UniProtKB-KW"/>
</dbReference>
<dbReference type="Gene3D" id="3.40.50.280">
    <property type="entry name" value="Cobalamin-binding domain"/>
    <property type="match status" value="1"/>
</dbReference>
<dbReference type="GO" id="GO:0031419">
    <property type="term" value="F:cobalamin binding"/>
    <property type="evidence" value="ECO:0007669"/>
    <property type="project" value="InterPro"/>
</dbReference>
<dbReference type="OrthoDB" id="9804952at2"/>
<comment type="cofactor">
    <cofactor evidence="1">
        <name>[4Fe-4S] cluster</name>
        <dbReference type="ChEBI" id="CHEBI:49883"/>
    </cofactor>
</comment>
<dbReference type="SFLD" id="SFLDG01123">
    <property type="entry name" value="methyltransferase_(Class_B)"/>
    <property type="match status" value="1"/>
</dbReference>
<keyword evidence="5" id="KW-0411">Iron-sulfur</keyword>
<dbReference type="Pfam" id="PF04055">
    <property type="entry name" value="Radical_SAM"/>
    <property type="match status" value="1"/>
</dbReference>
<evidence type="ECO:0000256" key="4">
    <source>
        <dbReference type="ARBA" id="ARBA00023004"/>
    </source>
</evidence>
<dbReference type="InterPro" id="IPR007197">
    <property type="entry name" value="rSAM"/>
</dbReference>
<keyword evidence="2" id="KW-0949">S-adenosyl-L-methionine</keyword>
<dbReference type="InterPro" id="IPR006158">
    <property type="entry name" value="Cobalamin-bd"/>
</dbReference>
<organism evidence="7 8">
    <name type="scientific">Desulfonatronospira thiodismutans ASO3-1</name>
    <dbReference type="NCBI Taxonomy" id="555779"/>
    <lineage>
        <taxon>Bacteria</taxon>
        <taxon>Pseudomonadati</taxon>
        <taxon>Thermodesulfobacteriota</taxon>
        <taxon>Desulfovibrionia</taxon>
        <taxon>Desulfovibrionales</taxon>
        <taxon>Desulfonatronovibrionaceae</taxon>
        <taxon>Desulfonatronospira</taxon>
    </lineage>
</organism>
<dbReference type="InterPro" id="IPR025274">
    <property type="entry name" value="DUF4070"/>
</dbReference>
<dbReference type="SFLD" id="SFLDG01082">
    <property type="entry name" value="B12-binding_domain_containing"/>
    <property type="match status" value="1"/>
</dbReference>
<keyword evidence="3" id="KW-0479">Metal-binding</keyword>
<keyword evidence="8" id="KW-1185">Reference proteome</keyword>
<protein>
    <submittedName>
        <fullName evidence="7">Radical SAM domain protein</fullName>
    </submittedName>
</protein>
<dbReference type="PANTHER" id="PTHR43409">
    <property type="entry name" value="ANAEROBIC MAGNESIUM-PROTOPORPHYRIN IX MONOMETHYL ESTER CYCLASE-RELATED"/>
    <property type="match status" value="1"/>
</dbReference>
<dbReference type="InterPro" id="IPR006638">
    <property type="entry name" value="Elp3/MiaA/NifB-like_rSAM"/>
</dbReference>
<sequence length="492" mass="56712">MRTLMVYPQYPDTFWSFKHALRFISKKAAYPPTGLLTVAAMLPGEWEKRVVDLNVESLSDSDIEWADMVLVSAMLVQDKSAREVISRSKEKGKTVVAGGPAFTSQPESYPEVDHLILNEAETTLPLFLKDLEMGKPERIYTSQERPALDRTPVPEWSLIDMRKYASMAIQYSRGCPYQCEFCDIVIMNGRRPRTKSPEQMINEVETLYNAGWRGSLFIVDDNFIGNKRKVKKMLASLKEWQAEHDYPFVLFTEASVELADDQELMDLMRQSNFNKVFLGLETPNKESLQECGKNQNSSRDLVQAVETIHQNGMLVMGGFIVGFDNDNESIFESQIRFIQQSGVVTAMVGLLGALPRTRLWERLQKEGRLLYTPTGENTDGSLNFIPRMGTETLLAGYRDIVSTIYSPRYYYQRIETFLKSYRPTSRSRINRHDIIALWRSIWRIGIFSRSAPWFWKVLIKTALTKTRALPEVVELSIFGHHFQRIYKRCRNT</sequence>
<dbReference type="InterPro" id="IPR034530">
    <property type="entry name" value="HpnP-like"/>
</dbReference>
<evidence type="ECO:0000313" key="7">
    <source>
        <dbReference type="EMBL" id="EFI34866.1"/>
    </source>
</evidence>
<dbReference type="InterPro" id="IPR023404">
    <property type="entry name" value="rSAM_horseshoe"/>
</dbReference>
<dbReference type="SUPFAM" id="SSF102114">
    <property type="entry name" value="Radical SAM enzymes"/>
    <property type="match status" value="1"/>
</dbReference>
<evidence type="ECO:0000313" key="8">
    <source>
        <dbReference type="Proteomes" id="UP000005496"/>
    </source>
</evidence>
<dbReference type="InterPro" id="IPR034466">
    <property type="entry name" value="Methyltransferase_Class_B"/>
</dbReference>
<dbReference type="GO" id="GO:0005829">
    <property type="term" value="C:cytosol"/>
    <property type="evidence" value="ECO:0007669"/>
    <property type="project" value="TreeGrafter"/>
</dbReference>
<dbReference type="Proteomes" id="UP000005496">
    <property type="component" value="Unassembled WGS sequence"/>
</dbReference>
<dbReference type="SMART" id="SM00729">
    <property type="entry name" value="Elp3"/>
    <property type="match status" value="1"/>
</dbReference>
<comment type="caution">
    <text evidence="7">The sequence shown here is derived from an EMBL/GenBank/DDBJ whole genome shotgun (WGS) entry which is preliminary data.</text>
</comment>
<gene>
    <name evidence="7" type="ORF">Dthio_PD2257</name>
</gene>
<reference evidence="7" key="1">
    <citation type="submission" date="2010-05" db="EMBL/GenBank/DDBJ databases">
        <title>The draft genome of Desulfonatronospira thiodismutans ASO3-1.</title>
        <authorList>
            <consortium name="US DOE Joint Genome Institute (JGI-PGF)"/>
            <person name="Lucas S."/>
            <person name="Copeland A."/>
            <person name="Lapidus A."/>
            <person name="Cheng J.-F."/>
            <person name="Bruce D."/>
            <person name="Goodwin L."/>
            <person name="Pitluck S."/>
            <person name="Chertkov O."/>
            <person name="Brettin T."/>
            <person name="Detter J.C."/>
            <person name="Han C."/>
            <person name="Land M.L."/>
            <person name="Hauser L."/>
            <person name="Kyrpides N."/>
            <person name="Mikhailova N."/>
            <person name="Muyzer G."/>
            <person name="Woyke T."/>
        </authorList>
    </citation>
    <scope>NUCLEOTIDE SEQUENCE [LARGE SCALE GENOMIC DNA]</scope>
    <source>
        <strain evidence="7">ASO3-1</strain>
    </source>
</reference>